<dbReference type="Gramene" id="CDY39801">
    <property type="protein sequence ID" value="CDY39801"/>
    <property type="gene ID" value="GSBRNA2T00068611001"/>
</dbReference>
<evidence type="ECO:0000313" key="1">
    <source>
        <dbReference type="EMBL" id="CDY39801.1"/>
    </source>
</evidence>
<name>A0A078HQ90_BRANA</name>
<dbReference type="EMBL" id="LK032457">
    <property type="protein sequence ID" value="CDY39801.1"/>
    <property type="molecule type" value="Genomic_DNA"/>
</dbReference>
<reference evidence="1 2" key="1">
    <citation type="journal article" date="2014" name="Science">
        <title>Plant genetics. Early allopolyploid evolution in the post-Neolithic Brassica napus oilseed genome.</title>
        <authorList>
            <person name="Chalhoub B."/>
            <person name="Denoeud F."/>
            <person name="Liu S."/>
            <person name="Parkin I.A."/>
            <person name="Tang H."/>
            <person name="Wang X."/>
            <person name="Chiquet J."/>
            <person name="Belcram H."/>
            <person name="Tong C."/>
            <person name="Samans B."/>
            <person name="Correa M."/>
            <person name="Da Silva C."/>
            <person name="Just J."/>
            <person name="Falentin C."/>
            <person name="Koh C.S."/>
            <person name="Le Clainche I."/>
            <person name="Bernard M."/>
            <person name="Bento P."/>
            <person name="Noel B."/>
            <person name="Labadie K."/>
            <person name="Alberti A."/>
            <person name="Charles M."/>
            <person name="Arnaud D."/>
            <person name="Guo H."/>
            <person name="Daviaud C."/>
            <person name="Alamery S."/>
            <person name="Jabbari K."/>
            <person name="Zhao M."/>
            <person name="Edger P.P."/>
            <person name="Chelaifa H."/>
            <person name="Tack D."/>
            <person name="Lassalle G."/>
            <person name="Mestiri I."/>
            <person name="Schnel N."/>
            <person name="Le Paslier M.C."/>
            <person name="Fan G."/>
            <person name="Renault V."/>
            <person name="Bayer P.E."/>
            <person name="Golicz A.A."/>
            <person name="Manoli S."/>
            <person name="Lee T.H."/>
            <person name="Thi V.H."/>
            <person name="Chalabi S."/>
            <person name="Hu Q."/>
            <person name="Fan C."/>
            <person name="Tollenaere R."/>
            <person name="Lu Y."/>
            <person name="Battail C."/>
            <person name="Shen J."/>
            <person name="Sidebottom C.H."/>
            <person name="Wang X."/>
            <person name="Canaguier A."/>
            <person name="Chauveau A."/>
            <person name="Berard A."/>
            <person name="Deniot G."/>
            <person name="Guan M."/>
            <person name="Liu Z."/>
            <person name="Sun F."/>
            <person name="Lim Y.P."/>
            <person name="Lyons E."/>
            <person name="Town C.D."/>
            <person name="Bancroft I."/>
            <person name="Wang X."/>
            <person name="Meng J."/>
            <person name="Ma J."/>
            <person name="Pires J.C."/>
            <person name="King G.J."/>
            <person name="Brunel D."/>
            <person name="Delourme R."/>
            <person name="Renard M."/>
            <person name="Aury J.M."/>
            <person name="Adams K.L."/>
            <person name="Batley J."/>
            <person name="Snowdon R.J."/>
            <person name="Tost J."/>
            <person name="Edwards D."/>
            <person name="Zhou Y."/>
            <person name="Hua W."/>
            <person name="Sharpe A.G."/>
            <person name="Paterson A.H."/>
            <person name="Guan C."/>
            <person name="Wincker P."/>
        </authorList>
    </citation>
    <scope>NUCLEOTIDE SEQUENCE [LARGE SCALE GENOMIC DNA]</scope>
    <source>
        <strain evidence="2">cv. Darmor-bzh</strain>
    </source>
</reference>
<proteinExistence type="predicted"/>
<evidence type="ECO:0000313" key="2">
    <source>
        <dbReference type="Proteomes" id="UP000028999"/>
    </source>
</evidence>
<dbReference type="AlphaFoldDB" id="A0A078HQ90"/>
<gene>
    <name evidence="1" type="primary">BnaA09g10530D</name>
    <name evidence="1" type="ORF">GSBRNA2T00068611001</name>
</gene>
<dbReference type="Proteomes" id="UP000028999">
    <property type="component" value="Unassembled WGS sequence"/>
</dbReference>
<sequence>MHGENAFTLRYTEKEWIDGVEWEDEATKTRFLLSTLQIDYSHKFSLRYRFRS</sequence>
<organism evidence="1 2">
    <name type="scientific">Brassica napus</name>
    <name type="common">Rape</name>
    <dbReference type="NCBI Taxonomy" id="3708"/>
    <lineage>
        <taxon>Eukaryota</taxon>
        <taxon>Viridiplantae</taxon>
        <taxon>Streptophyta</taxon>
        <taxon>Embryophyta</taxon>
        <taxon>Tracheophyta</taxon>
        <taxon>Spermatophyta</taxon>
        <taxon>Magnoliopsida</taxon>
        <taxon>eudicotyledons</taxon>
        <taxon>Gunneridae</taxon>
        <taxon>Pentapetalae</taxon>
        <taxon>rosids</taxon>
        <taxon>malvids</taxon>
        <taxon>Brassicales</taxon>
        <taxon>Brassicaceae</taxon>
        <taxon>Brassiceae</taxon>
        <taxon>Brassica</taxon>
    </lineage>
</organism>
<protein>
    <submittedName>
        <fullName evidence="1">BnaA09g10530D protein</fullName>
    </submittedName>
</protein>
<accession>A0A078HQ90</accession>
<keyword evidence="2" id="KW-1185">Reference proteome</keyword>
<dbReference type="PaxDb" id="3708-A0A078HQ90"/>